<evidence type="ECO:0000313" key="9">
    <source>
        <dbReference type="EMBL" id="ODM95217.1"/>
    </source>
</evidence>
<feature type="disulfide bond" evidence="6">
    <location>
        <begin position="77"/>
        <end position="86"/>
    </location>
</feature>
<sequence length="631" mass="69320">MFNVDGVIAGAAGSFRYEPVAVVRNSAQIKSLQDLRGKKSCHTGFARTSGWEYDNSFSTISSLVLFRLIEQRYSKLCSLCHNPQQCKEDDQFSGFRGSLRCLTENGGDVAWTKLDTVGIKLSWYLQSQSQSGLHIKVYRFFSDQTPLQQSGPSSSAQTSRRNDNKGGGSSLSSSEYSFLCPDGTSRPINTNNPCTWAGRPWRSFLVTNRLSGTASIADIQSQITLHRTVGSSILSGSQPPPVLSWLTDILEFGTDEVEFHVPNSVAATVTPLAYLDRGNYTMTIEKPTCPSRRTVRFCVMNEIEKAKCKGLLMASYGRRITPYFECVQGEGKDDCMKKITTGQADVLSVDAREAYVGSKRLRLTPVLSEAERFGDDDTDASRYAVAVVRADAGVQSIVDLRGKRSCHGSVSSLTGWNIPLIVLRDSGLIYPTRCQFGRALAGFFSGGSCVPGAKDPNLNLPETLCSLCVGSNLDAPGLANEQSFCADNDAEGFYGNLGALRCLATFQGDVAFIDHLTPLLNTDGYANATWAAGLSSVNFRLVCPFGPTRAITEFRQCHWGRIPTDKVITSEDKDYVEREDIRLTLLKASQTFHTEQVLLRLFGPFYGIPNLLFKLSSLYGDGREIRESRLK</sequence>
<keyword evidence="3" id="KW-0410">Iron transport</keyword>
<dbReference type="GO" id="GO:0046872">
    <property type="term" value="F:metal ion binding"/>
    <property type="evidence" value="ECO:0007669"/>
    <property type="project" value="UniProtKB-KW"/>
</dbReference>
<accession>A0A1D2MQ72</accession>
<feature type="disulfide bond" evidence="6">
    <location>
        <begin position="543"/>
        <end position="557"/>
    </location>
</feature>
<feature type="disulfide bond" evidence="6">
    <location>
        <begin position="308"/>
        <end position="326"/>
    </location>
</feature>
<dbReference type="PRINTS" id="PR00422">
    <property type="entry name" value="TRANSFERRIN"/>
</dbReference>
<dbReference type="InterPro" id="IPR016357">
    <property type="entry name" value="Transferrin"/>
</dbReference>
<feature type="disulfide bond" evidence="6">
    <location>
        <begin position="465"/>
        <end position="485"/>
    </location>
</feature>
<feature type="binding site" evidence="4">
    <location>
        <position position="50"/>
    </location>
    <ligand>
        <name>hydrogencarbonate</name>
        <dbReference type="ChEBI" id="CHEBI:17544"/>
        <label>1</label>
    </ligand>
</feature>
<dbReference type="GO" id="GO:0005769">
    <property type="term" value="C:early endosome"/>
    <property type="evidence" value="ECO:0007669"/>
    <property type="project" value="TreeGrafter"/>
</dbReference>
<keyword evidence="3" id="KW-0406">Ion transport</keyword>
<protein>
    <submittedName>
        <fullName evidence="9">Transferrin</fullName>
    </submittedName>
</protein>
<evidence type="ECO:0000256" key="2">
    <source>
        <dbReference type="ARBA" id="ARBA00023157"/>
    </source>
</evidence>
<feature type="compositionally biased region" description="Polar residues" evidence="7">
    <location>
        <begin position="146"/>
        <end position="159"/>
    </location>
</feature>
<dbReference type="EMBL" id="LJIJ01000696">
    <property type="protein sequence ID" value="ODM95217.1"/>
    <property type="molecule type" value="Genomic_DNA"/>
</dbReference>
<dbReference type="Proteomes" id="UP000094527">
    <property type="component" value="Unassembled WGS sequence"/>
</dbReference>
<gene>
    <name evidence="9" type="ORF">Ocin01_11461</name>
</gene>
<evidence type="ECO:0000256" key="7">
    <source>
        <dbReference type="SAM" id="MobiDB-lite"/>
    </source>
</evidence>
<dbReference type="PIRSF" id="PIRSF002549">
    <property type="entry name" value="Transferrin"/>
    <property type="match status" value="1"/>
</dbReference>
<dbReference type="Gene3D" id="3.40.190.10">
    <property type="entry name" value="Periplasmic binding protein-like II"/>
    <property type="match status" value="3"/>
</dbReference>
<dbReference type="OrthoDB" id="5914301at2759"/>
<evidence type="ECO:0000256" key="3">
    <source>
        <dbReference type="PIRNR" id="PIRNR002549"/>
    </source>
</evidence>
<dbReference type="PANTHER" id="PTHR11485:SF57">
    <property type="entry name" value="TRANSFERRIN"/>
    <property type="match status" value="1"/>
</dbReference>
<dbReference type="PANTHER" id="PTHR11485">
    <property type="entry name" value="TRANSFERRIN"/>
    <property type="match status" value="1"/>
</dbReference>
<evidence type="ECO:0000313" key="10">
    <source>
        <dbReference type="Proteomes" id="UP000094527"/>
    </source>
</evidence>
<feature type="binding site" evidence="4">
    <location>
        <position position="415"/>
    </location>
    <ligand>
        <name>hydrogencarbonate</name>
        <dbReference type="ChEBI" id="CHEBI:17544"/>
        <label>1</label>
    </ligand>
</feature>
<dbReference type="GO" id="GO:0005886">
    <property type="term" value="C:plasma membrane"/>
    <property type="evidence" value="ECO:0007669"/>
    <property type="project" value="TreeGrafter"/>
</dbReference>
<dbReference type="SMART" id="SM00094">
    <property type="entry name" value="TR_FER"/>
    <property type="match status" value="1"/>
</dbReference>
<feature type="disulfide bond" evidence="6">
    <location>
        <begin position="41"/>
        <end position="101"/>
    </location>
</feature>
<evidence type="ECO:0000256" key="1">
    <source>
        <dbReference type="ARBA" id="ARBA00022737"/>
    </source>
</evidence>
<keyword evidence="2 6" id="KW-1015">Disulfide bond</keyword>
<dbReference type="GO" id="GO:0005615">
    <property type="term" value="C:extracellular space"/>
    <property type="evidence" value="ECO:0007669"/>
    <property type="project" value="InterPro"/>
</dbReference>
<feature type="disulfide bond" evidence="6">
    <location>
        <begin position="406"/>
        <end position="502"/>
    </location>
</feature>
<dbReference type="STRING" id="48709.A0A1D2MQ72"/>
<evidence type="ECO:0000256" key="5">
    <source>
        <dbReference type="PIRSR" id="PIRSR002549-3"/>
    </source>
</evidence>
<dbReference type="GO" id="GO:0055037">
    <property type="term" value="C:recycling endosome"/>
    <property type="evidence" value="ECO:0007669"/>
    <property type="project" value="TreeGrafter"/>
</dbReference>
<feature type="disulfide bond" evidence="6">
    <location>
        <begin position="298"/>
        <end position="335"/>
    </location>
</feature>
<dbReference type="SUPFAM" id="SSF53850">
    <property type="entry name" value="Periplasmic binding protein-like II"/>
    <property type="match status" value="2"/>
</dbReference>
<dbReference type="OMA" id="KSCHTAY"/>
<dbReference type="AlphaFoldDB" id="A0A1D2MQ72"/>
<dbReference type="Pfam" id="PF00405">
    <property type="entry name" value="Transferrin"/>
    <property type="match status" value="3"/>
</dbReference>
<name>A0A1D2MQ72_ORCCI</name>
<reference evidence="9 10" key="1">
    <citation type="journal article" date="2016" name="Genome Biol. Evol.">
        <title>Gene Family Evolution Reflects Adaptation to Soil Environmental Stressors in the Genome of the Collembolan Orchesella cincta.</title>
        <authorList>
            <person name="Faddeeva-Vakhrusheva A."/>
            <person name="Derks M.F."/>
            <person name="Anvar S.Y."/>
            <person name="Agamennone V."/>
            <person name="Suring W."/>
            <person name="Smit S."/>
            <person name="van Straalen N.M."/>
            <person name="Roelofs D."/>
        </authorList>
    </citation>
    <scope>NUCLEOTIDE SEQUENCE [LARGE SCALE GENOMIC DNA]</scope>
    <source>
        <tissue evidence="9">Mixed pool</tissue>
    </source>
</reference>
<feature type="binding site" evidence="5">
    <location>
        <position position="17"/>
    </location>
    <ligand>
        <name>Fe(3+)</name>
        <dbReference type="ChEBI" id="CHEBI:29034"/>
        <label>1</label>
    </ligand>
</feature>
<feature type="binding site" evidence="5">
    <location>
        <position position="350"/>
    </location>
    <ligand>
        <name>Fe(3+)</name>
        <dbReference type="ChEBI" id="CHEBI:29034"/>
        <label>1</label>
    </ligand>
</feature>
<keyword evidence="3" id="KW-0813">Transport</keyword>
<comment type="caution">
    <text evidence="9">The sequence shown here is derived from an EMBL/GenBank/DDBJ whole genome shotgun (WGS) entry which is preliminary data.</text>
</comment>
<comment type="similarity">
    <text evidence="3">Belongs to the transferrin family.</text>
</comment>
<dbReference type="GO" id="GO:0006826">
    <property type="term" value="P:iron ion transport"/>
    <property type="evidence" value="ECO:0007669"/>
    <property type="project" value="UniProtKB-KW"/>
</dbReference>
<feature type="disulfide bond" evidence="6">
    <location>
        <begin position="449"/>
        <end position="468"/>
    </location>
</feature>
<dbReference type="InterPro" id="IPR001156">
    <property type="entry name" value="Transferrin-like_dom"/>
</dbReference>
<dbReference type="CDD" id="cd13529">
    <property type="entry name" value="PBP2_transferrin"/>
    <property type="match status" value="1"/>
</dbReference>
<evidence type="ECO:0000256" key="6">
    <source>
        <dbReference type="PIRSR" id="PIRSR002549-4"/>
    </source>
</evidence>
<evidence type="ECO:0000256" key="4">
    <source>
        <dbReference type="PIRSR" id="PIRSR002549-2"/>
    </source>
</evidence>
<feature type="domain" description="Transferrin-like" evidence="8">
    <location>
        <begin position="1"/>
        <end position="288"/>
    </location>
</feature>
<proteinExistence type="inferred from homology"/>
<evidence type="ECO:0000259" key="8">
    <source>
        <dbReference type="PROSITE" id="PS51408"/>
    </source>
</evidence>
<keyword evidence="3 5" id="KW-0479">Metal-binding</keyword>
<feature type="disulfide bond" evidence="6">
    <location>
        <begin position="180"/>
        <end position="194"/>
    </location>
</feature>
<feature type="binding site" evidence="4">
    <location>
        <position position="47"/>
    </location>
    <ligand>
        <name>hydrogencarbonate</name>
        <dbReference type="ChEBI" id="CHEBI:17544"/>
        <label>1</label>
    </ligand>
</feature>
<feature type="domain" description="Transferrin-like" evidence="8">
    <location>
        <begin position="295"/>
        <end position="631"/>
    </location>
</feature>
<organism evidence="9 10">
    <name type="scientific">Orchesella cincta</name>
    <name type="common">Springtail</name>
    <name type="synonym">Podura cincta</name>
    <dbReference type="NCBI Taxonomy" id="48709"/>
    <lineage>
        <taxon>Eukaryota</taxon>
        <taxon>Metazoa</taxon>
        <taxon>Ecdysozoa</taxon>
        <taxon>Arthropoda</taxon>
        <taxon>Hexapoda</taxon>
        <taxon>Collembola</taxon>
        <taxon>Entomobryomorpha</taxon>
        <taxon>Entomobryoidea</taxon>
        <taxon>Orchesellidae</taxon>
        <taxon>Orchesellinae</taxon>
        <taxon>Orchesella</taxon>
    </lineage>
</organism>
<keyword evidence="1" id="KW-0677">Repeat</keyword>
<keyword evidence="3 5" id="KW-0408">Iron</keyword>
<feature type="region of interest" description="Disordered" evidence="7">
    <location>
        <begin position="146"/>
        <end position="174"/>
    </location>
</feature>
<dbReference type="PROSITE" id="PS51408">
    <property type="entry name" value="TRANSFERRIN_LIKE_4"/>
    <property type="match status" value="2"/>
</dbReference>
<feature type="binding site" evidence="4">
    <location>
        <position position="43"/>
    </location>
    <ligand>
        <name>hydrogencarbonate</name>
        <dbReference type="ChEBI" id="CHEBI:17544"/>
        <label>1</label>
    </ligand>
</feature>
<keyword evidence="10" id="KW-1185">Reference proteome</keyword>